<keyword evidence="1" id="KW-1133">Transmembrane helix</keyword>
<organism evidence="2 3">
    <name type="scientific">Candidatus Zambryskibacteria bacterium RIFCSPLOWO2_12_FULL_39_16</name>
    <dbReference type="NCBI Taxonomy" id="1802775"/>
    <lineage>
        <taxon>Bacteria</taxon>
        <taxon>Candidatus Zambryskiibacteriota</taxon>
    </lineage>
</organism>
<evidence type="ECO:0000313" key="3">
    <source>
        <dbReference type="Proteomes" id="UP000177276"/>
    </source>
</evidence>
<dbReference type="Proteomes" id="UP000177276">
    <property type="component" value="Unassembled WGS sequence"/>
</dbReference>
<dbReference type="Pfam" id="PF18895">
    <property type="entry name" value="T4SS_pilin"/>
    <property type="match status" value="1"/>
</dbReference>
<name>A0A1G2URB6_9BACT</name>
<evidence type="ECO:0000256" key="1">
    <source>
        <dbReference type="SAM" id="Phobius"/>
    </source>
</evidence>
<dbReference type="AlphaFoldDB" id="A0A1G2URB6"/>
<comment type="caution">
    <text evidence="2">The sequence shown here is derived from an EMBL/GenBank/DDBJ whole genome shotgun (WGS) entry which is preliminary data.</text>
</comment>
<keyword evidence="1" id="KW-0812">Transmembrane</keyword>
<evidence type="ECO:0000313" key="2">
    <source>
        <dbReference type="EMBL" id="OHB11906.1"/>
    </source>
</evidence>
<feature type="transmembrane region" description="Helical" evidence="1">
    <location>
        <begin position="51"/>
        <end position="75"/>
    </location>
</feature>
<sequence>MKKVSIILMVGVVVMGGFFTFHISSHAQTPFEYTVLAPLPGIPQGSPITLAPYIPLIFNLLIGLSAVWAVLMIILGGFQYMSTDAIQGKANGKERIKNAVLALVFVIGAWLILNEINPNLLHINLNIEQITATTAPTLPLGGELSAATGPILPGYDLTQAQIDKNAEMVTDLAANHVNVNNDPCTTADQTTGCTNLVGMPPVAYSGVKNLQEGCVLSDGFSSTSCGDVTITGGTEGGHASHGLNLPAMDLSYNNAALNEYIVSIATKPPEQTSLGPIYTVKLENGQNATFLLESNPPHWHAVFGGI</sequence>
<protein>
    <submittedName>
        <fullName evidence="2">Uncharacterized protein</fullName>
    </submittedName>
</protein>
<feature type="transmembrane region" description="Helical" evidence="1">
    <location>
        <begin position="96"/>
        <end position="113"/>
    </location>
</feature>
<reference evidence="2 3" key="1">
    <citation type="journal article" date="2016" name="Nat. Commun.">
        <title>Thousands of microbial genomes shed light on interconnected biogeochemical processes in an aquifer system.</title>
        <authorList>
            <person name="Anantharaman K."/>
            <person name="Brown C.T."/>
            <person name="Hug L.A."/>
            <person name="Sharon I."/>
            <person name="Castelle C.J."/>
            <person name="Probst A.J."/>
            <person name="Thomas B.C."/>
            <person name="Singh A."/>
            <person name="Wilkins M.J."/>
            <person name="Karaoz U."/>
            <person name="Brodie E.L."/>
            <person name="Williams K.H."/>
            <person name="Hubbard S.S."/>
            <person name="Banfield J.F."/>
        </authorList>
    </citation>
    <scope>NUCLEOTIDE SEQUENCE [LARGE SCALE GENOMIC DNA]</scope>
</reference>
<keyword evidence="1" id="KW-0472">Membrane</keyword>
<dbReference type="InterPro" id="IPR043993">
    <property type="entry name" value="T4SS_pilin"/>
</dbReference>
<accession>A0A1G2URB6</accession>
<gene>
    <name evidence="2" type="ORF">A3G46_00470</name>
</gene>
<proteinExistence type="predicted"/>
<dbReference type="EMBL" id="MHWS01000020">
    <property type="protein sequence ID" value="OHB11906.1"/>
    <property type="molecule type" value="Genomic_DNA"/>
</dbReference>